<dbReference type="SUPFAM" id="SSF52047">
    <property type="entry name" value="RNI-like"/>
    <property type="match status" value="1"/>
</dbReference>
<dbReference type="InterPro" id="IPR001611">
    <property type="entry name" value="Leu-rich_rpt"/>
</dbReference>
<organism evidence="6 7">
    <name type="scientific">Exaiptasia diaphana</name>
    <name type="common">Tropical sea anemone</name>
    <name type="synonym">Aiptasia pulchella</name>
    <dbReference type="NCBI Taxonomy" id="2652724"/>
    <lineage>
        <taxon>Eukaryota</taxon>
        <taxon>Metazoa</taxon>
        <taxon>Cnidaria</taxon>
        <taxon>Anthozoa</taxon>
        <taxon>Hexacorallia</taxon>
        <taxon>Actiniaria</taxon>
        <taxon>Aiptasiidae</taxon>
        <taxon>Exaiptasia</taxon>
    </lineage>
</organism>
<dbReference type="EnsemblMetazoa" id="XM_028656996.1">
    <property type="protein sequence ID" value="XP_028512797.1"/>
    <property type="gene ID" value="LOC114574435"/>
</dbReference>
<dbReference type="KEGG" id="epa:114574435"/>
<dbReference type="InterPro" id="IPR027417">
    <property type="entry name" value="P-loop_NTPase"/>
</dbReference>
<dbReference type="SUPFAM" id="SSF52540">
    <property type="entry name" value="P-loop containing nucleoside triphosphate hydrolases"/>
    <property type="match status" value="1"/>
</dbReference>
<dbReference type="InterPro" id="IPR032675">
    <property type="entry name" value="LRR_dom_sf"/>
</dbReference>
<dbReference type="Gene3D" id="3.40.50.300">
    <property type="entry name" value="P-loop containing nucleotide triphosphate hydrolases"/>
    <property type="match status" value="1"/>
</dbReference>
<feature type="domain" description="NACHT" evidence="5">
    <location>
        <begin position="201"/>
        <end position="339"/>
    </location>
</feature>
<reference evidence="6" key="1">
    <citation type="submission" date="2022-11" db="UniProtKB">
        <authorList>
            <consortium name="EnsemblMetazoa"/>
        </authorList>
    </citation>
    <scope>IDENTIFICATION</scope>
</reference>
<keyword evidence="1" id="KW-0433">Leucine-rich repeat</keyword>
<dbReference type="PROSITE" id="PS50837">
    <property type="entry name" value="NACHT"/>
    <property type="match status" value="1"/>
</dbReference>
<dbReference type="Pfam" id="PF05729">
    <property type="entry name" value="NACHT"/>
    <property type="match status" value="1"/>
</dbReference>
<keyword evidence="4" id="KW-0067">ATP-binding</keyword>
<evidence type="ECO:0000259" key="5">
    <source>
        <dbReference type="PROSITE" id="PS50837"/>
    </source>
</evidence>
<dbReference type="InterPro" id="IPR038359">
    <property type="entry name" value="Connexin_N_sf"/>
</dbReference>
<keyword evidence="3" id="KW-0547">Nucleotide-binding</keyword>
<evidence type="ECO:0000256" key="2">
    <source>
        <dbReference type="ARBA" id="ARBA00022737"/>
    </source>
</evidence>
<dbReference type="SMART" id="SM00368">
    <property type="entry name" value="LRR_RI"/>
    <property type="match status" value="6"/>
</dbReference>
<dbReference type="Proteomes" id="UP000887567">
    <property type="component" value="Unplaced"/>
</dbReference>
<evidence type="ECO:0000313" key="6">
    <source>
        <dbReference type="EnsemblMetazoa" id="XP_028512797.1"/>
    </source>
</evidence>
<accession>A0A913YE37</accession>
<keyword evidence="7" id="KW-1185">Reference proteome</keyword>
<dbReference type="Gene3D" id="1.20.1440.80">
    <property type="entry name" value="Gap junction channel protein cysteine-rich domain"/>
    <property type="match status" value="1"/>
</dbReference>
<dbReference type="PANTHER" id="PTHR24106">
    <property type="entry name" value="NACHT, LRR AND CARD DOMAINS-CONTAINING"/>
    <property type="match status" value="1"/>
</dbReference>
<evidence type="ECO:0000313" key="7">
    <source>
        <dbReference type="Proteomes" id="UP000887567"/>
    </source>
</evidence>
<dbReference type="GO" id="GO:0005524">
    <property type="term" value="F:ATP binding"/>
    <property type="evidence" value="ECO:0007669"/>
    <property type="project" value="UniProtKB-KW"/>
</dbReference>
<name>A0A913YE37_EXADI</name>
<protein>
    <recommendedName>
        <fullName evidence="5">NACHT domain-containing protein</fullName>
    </recommendedName>
</protein>
<dbReference type="Pfam" id="PF13516">
    <property type="entry name" value="LRR_6"/>
    <property type="match status" value="1"/>
</dbReference>
<dbReference type="RefSeq" id="XP_028512797.1">
    <property type="nucleotide sequence ID" value="XM_028656996.1"/>
</dbReference>
<dbReference type="OMA" id="ADSHPHE"/>
<evidence type="ECO:0000256" key="1">
    <source>
        <dbReference type="ARBA" id="ARBA00022614"/>
    </source>
</evidence>
<keyword evidence="2" id="KW-0677">Repeat</keyword>
<evidence type="ECO:0000256" key="4">
    <source>
        <dbReference type="ARBA" id="ARBA00022840"/>
    </source>
</evidence>
<dbReference type="Gene3D" id="3.80.10.10">
    <property type="entry name" value="Ribonuclease Inhibitor"/>
    <property type="match status" value="2"/>
</dbReference>
<dbReference type="InterPro" id="IPR051261">
    <property type="entry name" value="NLR"/>
</dbReference>
<evidence type="ECO:0000256" key="3">
    <source>
        <dbReference type="ARBA" id="ARBA00022741"/>
    </source>
</evidence>
<dbReference type="InterPro" id="IPR007111">
    <property type="entry name" value="NACHT_NTPase"/>
</dbReference>
<dbReference type="AlphaFoldDB" id="A0A913YE37"/>
<dbReference type="GeneID" id="114574435"/>
<dbReference type="OrthoDB" id="5988799at2759"/>
<proteinExistence type="predicted"/>
<sequence length="950" mass="107851">MRLVLGIIHTIILQMHYHQRFPVEFRCELNFLRKRDERDNITDSNLYDVDIGNCHNSVGSEKSFWVNVMFGVQITLVLLIKSELLYLVYKVCMTGKHFITDSEFCERYLLRMKKTVLIYRTQILEQTKFEEALIEINTGEPGQRVEKQEVDDIYVDVIIHSGRVIHHFEKAKRHENLNVHLRIPENSVIGKHADFFDDSILKVLVVGRPGIGKSLLCTMLLRESLRGQLLQEFTSVFLFRFRQLNSELTTKMTLEHFLKKADLKSGDVDLQYIVNNASKVLIIFDGFDEFHAHDSCLIEAENCAGNDVSNEIPVSAFLVKLLQNKLLPGAKIVLTTRPNVVETAGIWKLFCGNNCNGRELEILGFTPDKVHSYVKTYCGGDSAKAETMWQQIHSNINLRYLCYIPVTCKIVCILLDHHMKNENTCQESTTNSFTRLTEVYQQALEIFLSNHYRGKEQTKRKSTDSCTFSETLQKPLAELGEVAYKGLEDGRLIFEEDEVSCLDSCGLLHCMPRHSSGKKNFLELFQRPPSQYCFIHLTIQEFLSAKYLIDEKVETHDLETFIKAKAEDANWHVVIQFIAGLLQRSHPLYNEVTEVIEDILIESLMTEPLPGSTEGCNAILMLTCLYELNDDEVAKRIASAFTSHGHFAEKGVELRCCSMTPIDCAAVVYFLNHFETDLEWSLDLKSNSNLDDTGCLELAKMVQCGGPAKLNISRCGVSDQGLRNLVEAAAMKDCRLTELDIGGNADVTDQGLSYLSDALKSEDCKLRVLDLHGIVLTDNKLTVLCEALHHPNCKLNEIRISLGVLAYADSHPHERHAFQQLRQALTHESCCLTVLCLWNSQITDEGLAMLCEILIHENCKVNDLNLIKTRVKVQGISSLCQALVHQDCKLTKLNLEEIEVTDECVKSICDMVQNTNFKLNLLNLRNNKFTRQGAAQIRQACAVNDCVLHI</sequence>